<organism evidence="1 2">
    <name type="scientific">Panagrolaimus davidi</name>
    <dbReference type="NCBI Taxonomy" id="227884"/>
    <lineage>
        <taxon>Eukaryota</taxon>
        <taxon>Metazoa</taxon>
        <taxon>Ecdysozoa</taxon>
        <taxon>Nematoda</taxon>
        <taxon>Chromadorea</taxon>
        <taxon>Rhabditida</taxon>
        <taxon>Tylenchina</taxon>
        <taxon>Panagrolaimomorpha</taxon>
        <taxon>Panagrolaimoidea</taxon>
        <taxon>Panagrolaimidae</taxon>
        <taxon>Panagrolaimus</taxon>
    </lineage>
</organism>
<proteinExistence type="predicted"/>
<keyword evidence="1" id="KW-1185">Reference proteome</keyword>
<dbReference type="AlphaFoldDB" id="A0A914PGV3"/>
<accession>A0A914PGV3</accession>
<evidence type="ECO:0000313" key="1">
    <source>
        <dbReference type="Proteomes" id="UP000887578"/>
    </source>
</evidence>
<sequence length="302" mass="34671">MNPSLCPTSSTSCGYFSFPLSESKFNQNSTEVYECVDSSILLSAEEDYDDRDTNPYYQICNHRPQCRVLNASDLNKQFLNYIVRAHGIRLDSLRTEEILFCCSLSHSNLARLVKSKLNELHYCSFLNNFAFSSSLLPVKCNKLRCAKGAIGCLFHEKIGSSQFPQKPPHYTNFDPSMSQEYFDVKPVELSWDDEEDEDLTWGIPHRNPRSANTLEINRKEHLVEEFGDGENLNSDESDYNDGYKCVQMHLNDEIYRYCMMIYAQKSSNRCVEFDGHRICCCFVNPDLLVFLISSKIGSPTLP</sequence>
<name>A0A914PGV3_9BILA</name>
<protein>
    <submittedName>
        <fullName evidence="2">Uncharacterized protein</fullName>
    </submittedName>
</protein>
<evidence type="ECO:0000313" key="2">
    <source>
        <dbReference type="WBParaSite" id="PDA_v2.g14001.t1"/>
    </source>
</evidence>
<dbReference type="WBParaSite" id="PDA_v2.g14001.t1">
    <property type="protein sequence ID" value="PDA_v2.g14001.t1"/>
    <property type="gene ID" value="PDA_v2.g14001"/>
</dbReference>
<dbReference type="Proteomes" id="UP000887578">
    <property type="component" value="Unplaced"/>
</dbReference>
<reference evidence="2" key="1">
    <citation type="submission" date="2022-11" db="UniProtKB">
        <authorList>
            <consortium name="WormBaseParasite"/>
        </authorList>
    </citation>
    <scope>IDENTIFICATION</scope>
</reference>